<name>A0ABQ3DM59_9ACTN</name>
<feature type="compositionally biased region" description="Basic and acidic residues" evidence="1">
    <location>
        <begin position="64"/>
        <end position="74"/>
    </location>
</feature>
<sequence>MDLRMRGSCGGGDEGGRVGGRPGRGGLTTPDGRSACGRDDGRPAVVQRAATGRPGPSRRHRVERRVDHTGDPEPRMQQWRARAARW</sequence>
<accession>A0ABQ3DM59</accession>
<evidence type="ECO:0000313" key="2">
    <source>
        <dbReference type="EMBL" id="GHB01600.1"/>
    </source>
</evidence>
<evidence type="ECO:0000256" key="1">
    <source>
        <dbReference type="SAM" id="MobiDB-lite"/>
    </source>
</evidence>
<proteinExistence type="predicted"/>
<feature type="compositionally biased region" description="Gly residues" evidence="1">
    <location>
        <begin position="8"/>
        <end position="26"/>
    </location>
</feature>
<protein>
    <submittedName>
        <fullName evidence="2">Uncharacterized protein</fullName>
    </submittedName>
</protein>
<reference evidence="3" key="1">
    <citation type="journal article" date="2019" name="Int. J. Syst. Evol. Microbiol.">
        <title>The Global Catalogue of Microorganisms (GCM) 10K type strain sequencing project: providing services to taxonomists for standard genome sequencing and annotation.</title>
        <authorList>
            <consortium name="The Broad Institute Genomics Platform"/>
            <consortium name="The Broad Institute Genome Sequencing Center for Infectious Disease"/>
            <person name="Wu L."/>
            <person name="Ma J."/>
        </authorList>
    </citation>
    <scope>NUCLEOTIDE SEQUENCE [LARGE SCALE GENOMIC DNA]</scope>
    <source>
        <strain evidence="3">JCM 4737</strain>
    </source>
</reference>
<gene>
    <name evidence="2" type="ORF">GCM10010346_25630</name>
</gene>
<organism evidence="2 3">
    <name type="scientific">Streptomyces chryseus</name>
    <dbReference type="NCBI Taxonomy" id="68186"/>
    <lineage>
        <taxon>Bacteria</taxon>
        <taxon>Bacillati</taxon>
        <taxon>Actinomycetota</taxon>
        <taxon>Actinomycetes</taxon>
        <taxon>Kitasatosporales</taxon>
        <taxon>Streptomycetaceae</taxon>
        <taxon>Streptomyces</taxon>
    </lineage>
</organism>
<evidence type="ECO:0000313" key="3">
    <source>
        <dbReference type="Proteomes" id="UP000599437"/>
    </source>
</evidence>
<dbReference type="Proteomes" id="UP000599437">
    <property type="component" value="Unassembled WGS sequence"/>
</dbReference>
<keyword evidence="3" id="KW-1185">Reference proteome</keyword>
<comment type="caution">
    <text evidence="2">The sequence shown here is derived from an EMBL/GenBank/DDBJ whole genome shotgun (WGS) entry which is preliminary data.</text>
</comment>
<dbReference type="EMBL" id="BMVO01000006">
    <property type="protein sequence ID" value="GHB01600.1"/>
    <property type="molecule type" value="Genomic_DNA"/>
</dbReference>
<feature type="region of interest" description="Disordered" evidence="1">
    <location>
        <begin position="1"/>
        <end position="86"/>
    </location>
</feature>